<feature type="compositionally biased region" description="Low complexity" evidence="1">
    <location>
        <begin position="48"/>
        <end position="57"/>
    </location>
</feature>
<reference evidence="2 3" key="1">
    <citation type="submission" date="2019-03" db="EMBL/GenBank/DDBJ databases">
        <title>First draft genome of Liparis tanakae, snailfish: a comprehensive survey of snailfish specific genes.</title>
        <authorList>
            <person name="Kim W."/>
            <person name="Song I."/>
            <person name="Jeong J.-H."/>
            <person name="Kim D."/>
            <person name="Kim S."/>
            <person name="Ryu S."/>
            <person name="Song J.Y."/>
            <person name="Lee S.K."/>
        </authorList>
    </citation>
    <scope>NUCLEOTIDE SEQUENCE [LARGE SCALE GENOMIC DNA]</scope>
    <source>
        <tissue evidence="2">Muscle</tissue>
    </source>
</reference>
<keyword evidence="3" id="KW-1185">Reference proteome</keyword>
<feature type="region of interest" description="Disordered" evidence="1">
    <location>
        <begin position="1"/>
        <end position="27"/>
    </location>
</feature>
<sequence>MTRATGDGLCGSAGSSSLLPPEAPPTPHVLRYAIKSRAVEAASVLSAPRGGRPSGSGDEPNSIKIINLQPSHI</sequence>
<comment type="caution">
    <text evidence="2">The sequence shown here is derived from an EMBL/GenBank/DDBJ whole genome shotgun (WGS) entry which is preliminary data.</text>
</comment>
<proteinExistence type="predicted"/>
<accession>A0A4Z2GJE7</accession>
<feature type="compositionally biased region" description="Low complexity" evidence="1">
    <location>
        <begin position="1"/>
        <end position="20"/>
    </location>
</feature>
<dbReference type="Proteomes" id="UP000314294">
    <property type="component" value="Unassembled WGS sequence"/>
</dbReference>
<name>A0A4Z2GJE7_9TELE</name>
<evidence type="ECO:0000313" key="2">
    <source>
        <dbReference type="EMBL" id="TNN52862.1"/>
    </source>
</evidence>
<evidence type="ECO:0000313" key="3">
    <source>
        <dbReference type="Proteomes" id="UP000314294"/>
    </source>
</evidence>
<dbReference type="AlphaFoldDB" id="A0A4Z2GJE7"/>
<dbReference type="EMBL" id="SRLO01000534">
    <property type="protein sequence ID" value="TNN52862.1"/>
    <property type="molecule type" value="Genomic_DNA"/>
</dbReference>
<feature type="region of interest" description="Disordered" evidence="1">
    <location>
        <begin position="44"/>
        <end position="73"/>
    </location>
</feature>
<gene>
    <name evidence="2" type="ORF">EYF80_036962</name>
</gene>
<evidence type="ECO:0000256" key="1">
    <source>
        <dbReference type="SAM" id="MobiDB-lite"/>
    </source>
</evidence>
<protein>
    <submittedName>
        <fullName evidence="2">Uncharacterized protein</fullName>
    </submittedName>
</protein>
<organism evidence="2 3">
    <name type="scientific">Liparis tanakae</name>
    <name type="common">Tanaka's snailfish</name>
    <dbReference type="NCBI Taxonomy" id="230148"/>
    <lineage>
        <taxon>Eukaryota</taxon>
        <taxon>Metazoa</taxon>
        <taxon>Chordata</taxon>
        <taxon>Craniata</taxon>
        <taxon>Vertebrata</taxon>
        <taxon>Euteleostomi</taxon>
        <taxon>Actinopterygii</taxon>
        <taxon>Neopterygii</taxon>
        <taxon>Teleostei</taxon>
        <taxon>Neoteleostei</taxon>
        <taxon>Acanthomorphata</taxon>
        <taxon>Eupercaria</taxon>
        <taxon>Perciformes</taxon>
        <taxon>Cottioidei</taxon>
        <taxon>Cottales</taxon>
        <taxon>Liparidae</taxon>
        <taxon>Liparis</taxon>
    </lineage>
</organism>